<proteinExistence type="inferred from homology"/>
<dbReference type="Pfam" id="PF00398">
    <property type="entry name" value="RrnaAD"/>
    <property type="match status" value="1"/>
</dbReference>
<keyword evidence="5 7" id="KW-0949">S-adenosyl-L-methionine</keyword>
<dbReference type="InterPro" id="IPR011530">
    <property type="entry name" value="rRNA_adenine_dimethylase"/>
</dbReference>
<reference evidence="10 11" key="1">
    <citation type="submission" date="2018-08" db="EMBL/GenBank/DDBJ databases">
        <title>A genome reference for cultivated species of the human gut microbiota.</title>
        <authorList>
            <person name="Zou Y."/>
            <person name="Xue W."/>
            <person name="Luo G."/>
        </authorList>
    </citation>
    <scope>NUCLEOTIDE SEQUENCE [LARGE SCALE GENOMIC DNA]</scope>
    <source>
        <strain evidence="10 11">AF18-46</strain>
    </source>
</reference>
<dbReference type="SUPFAM" id="SSF53335">
    <property type="entry name" value="S-adenosyl-L-methionine-dependent methyltransferases"/>
    <property type="match status" value="1"/>
</dbReference>
<dbReference type="GO" id="GO:0005829">
    <property type="term" value="C:cytosol"/>
    <property type="evidence" value="ECO:0007669"/>
    <property type="project" value="TreeGrafter"/>
</dbReference>
<feature type="binding site" evidence="7 8">
    <location>
        <position position="100"/>
    </location>
    <ligand>
        <name>S-adenosyl-L-methionine</name>
        <dbReference type="ChEBI" id="CHEBI:59789"/>
    </ligand>
</feature>
<evidence type="ECO:0000256" key="1">
    <source>
        <dbReference type="ARBA" id="ARBA00022490"/>
    </source>
</evidence>
<comment type="catalytic activity">
    <reaction evidence="7">
        <text>adenosine(1518)/adenosine(1519) in 16S rRNA + 4 S-adenosyl-L-methionine = N(6)-dimethyladenosine(1518)/N(6)-dimethyladenosine(1519) in 16S rRNA + 4 S-adenosyl-L-homocysteine + 4 H(+)</text>
        <dbReference type="Rhea" id="RHEA:19609"/>
        <dbReference type="Rhea" id="RHEA-COMP:10232"/>
        <dbReference type="Rhea" id="RHEA-COMP:10233"/>
        <dbReference type="ChEBI" id="CHEBI:15378"/>
        <dbReference type="ChEBI" id="CHEBI:57856"/>
        <dbReference type="ChEBI" id="CHEBI:59789"/>
        <dbReference type="ChEBI" id="CHEBI:74411"/>
        <dbReference type="ChEBI" id="CHEBI:74493"/>
        <dbReference type="EC" id="2.1.1.182"/>
    </reaction>
</comment>
<gene>
    <name evidence="7 10" type="primary">rsmA</name>
    <name evidence="7" type="synonym">ksgA</name>
    <name evidence="10" type="ORF">DWX20_00565</name>
</gene>
<organism evidence="10 11">
    <name type="scientific">Solobacterium moorei</name>
    <dbReference type="NCBI Taxonomy" id="102148"/>
    <lineage>
        <taxon>Bacteria</taxon>
        <taxon>Bacillati</taxon>
        <taxon>Bacillota</taxon>
        <taxon>Erysipelotrichia</taxon>
        <taxon>Erysipelotrichales</taxon>
        <taxon>Erysipelotrichaceae</taxon>
        <taxon>Solobacterium</taxon>
    </lineage>
</organism>
<name>A0A412PHC3_9FIRM</name>
<evidence type="ECO:0000313" key="10">
    <source>
        <dbReference type="EMBL" id="RGT57576.1"/>
    </source>
</evidence>
<dbReference type="GO" id="GO:0003723">
    <property type="term" value="F:RNA binding"/>
    <property type="evidence" value="ECO:0007669"/>
    <property type="project" value="UniProtKB-UniRule"/>
</dbReference>
<dbReference type="FunFam" id="3.40.50.150:FF:000023">
    <property type="entry name" value="Ribosomal RNA small subunit methyltransferase A"/>
    <property type="match status" value="1"/>
</dbReference>
<dbReference type="GO" id="GO:0052908">
    <property type="term" value="F:16S rRNA (adenine(1518)-N(6)/adenine(1519)-N(6))-dimethyltransferase activity"/>
    <property type="evidence" value="ECO:0007669"/>
    <property type="project" value="UniProtKB-EC"/>
</dbReference>
<dbReference type="InterPro" id="IPR020596">
    <property type="entry name" value="rRNA_Ade_Mease_Trfase_CS"/>
</dbReference>
<dbReference type="PROSITE" id="PS01131">
    <property type="entry name" value="RRNA_A_DIMETH"/>
    <property type="match status" value="1"/>
</dbReference>
<keyword evidence="1 7" id="KW-0963">Cytoplasm</keyword>
<evidence type="ECO:0000259" key="9">
    <source>
        <dbReference type="SMART" id="SM00650"/>
    </source>
</evidence>
<keyword evidence="4 7" id="KW-0808">Transferase</keyword>
<evidence type="ECO:0000256" key="2">
    <source>
        <dbReference type="ARBA" id="ARBA00022552"/>
    </source>
</evidence>
<dbReference type="PANTHER" id="PTHR11727:SF7">
    <property type="entry name" value="DIMETHYLADENOSINE TRANSFERASE-RELATED"/>
    <property type="match status" value="1"/>
</dbReference>
<feature type="binding site" evidence="7 8">
    <location>
        <position position="125"/>
    </location>
    <ligand>
        <name>S-adenosyl-L-methionine</name>
        <dbReference type="ChEBI" id="CHEBI:59789"/>
    </ligand>
</feature>
<dbReference type="Proteomes" id="UP000284731">
    <property type="component" value="Unassembled WGS sequence"/>
</dbReference>
<keyword evidence="3 7" id="KW-0489">Methyltransferase</keyword>
<evidence type="ECO:0000256" key="5">
    <source>
        <dbReference type="ARBA" id="ARBA00022691"/>
    </source>
</evidence>
<dbReference type="AlphaFoldDB" id="A0A412PHC3"/>
<feature type="binding site" evidence="7 8">
    <location>
        <position position="75"/>
    </location>
    <ligand>
        <name>S-adenosyl-L-methionine</name>
        <dbReference type="ChEBI" id="CHEBI:59789"/>
    </ligand>
</feature>
<dbReference type="RefSeq" id="WP_118764088.1">
    <property type="nucleotide sequence ID" value="NZ_CABJCF010000001.1"/>
</dbReference>
<protein>
    <recommendedName>
        <fullName evidence="7">Ribosomal RNA small subunit methyltransferase A</fullName>
        <ecNumber evidence="7">2.1.1.182</ecNumber>
    </recommendedName>
    <alternativeName>
        <fullName evidence="7">16S rRNA (adenine(1518)-N(6)/adenine(1519)-N(6))-dimethyltransferase</fullName>
    </alternativeName>
    <alternativeName>
        <fullName evidence="7">16S rRNA dimethyladenosine transferase</fullName>
    </alternativeName>
    <alternativeName>
        <fullName evidence="7">16S rRNA dimethylase</fullName>
    </alternativeName>
    <alternativeName>
        <fullName evidence="7">S-adenosylmethionine-6-N', N'-adenosyl(rRNA) dimethyltransferase</fullName>
    </alternativeName>
</protein>
<dbReference type="PROSITE" id="PS51689">
    <property type="entry name" value="SAM_RNA_A_N6_MT"/>
    <property type="match status" value="1"/>
</dbReference>
<feature type="domain" description="Ribosomal RNA adenine methylase transferase N-terminal" evidence="9">
    <location>
        <begin position="36"/>
        <end position="209"/>
    </location>
</feature>
<evidence type="ECO:0000256" key="8">
    <source>
        <dbReference type="PROSITE-ProRule" id="PRU01026"/>
    </source>
</evidence>
<comment type="subcellular location">
    <subcellularLocation>
        <location evidence="7">Cytoplasm</location>
    </subcellularLocation>
</comment>
<dbReference type="EMBL" id="QRWX01000001">
    <property type="protein sequence ID" value="RGT57576.1"/>
    <property type="molecule type" value="Genomic_DNA"/>
</dbReference>
<evidence type="ECO:0000313" key="11">
    <source>
        <dbReference type="Proteomes" id="UP000284731"/>
    </source>
</evidence>
<dbReference type="InterPro" id="IPR001737">
    <property type="entry name" value="KsgA/Erm"/>
</dbReference>
<evidence type="ECO:0000256" key="6">
    <source>
        <dbReference type="ARBA" id="ARBA00022884"/>
    </source>
</evidence>
<dbReference type="EC" id="2.1.1.182" evidence="7"/>
<evidence type="ECO:0000256" key="7">
    <source>
        <dbReference type="HAMAP-Rule" id="MF_00607"/>
    </source>
</evidence>
<dbReference type="InterPro" id="IPR023165">
    <property type="entry name" value="rRNA_Ade_diMease-like_C"/>
</dbReference>
<comment type="similarity">
    <text evidence="7">Belongs to the class I-like SAM-binding methyltransferase superfamily. rRNA adenine N(6)-methyltransferase family. RsmA subfamily.</text>
</comment>
<keyword evidence="6 7" id="KW-0694">RNA-binding</keyword>
<feature type="binding site" evidence="7 8">
    <location>
        <position position="31"/>
    </location>
    <ligand>
        <name>S-adenosyl-L-methionine</name>
        <dbReference type="ChEBI" id="CHEBI:59789"/>
    </ligand>
</feature>
<evidence type="ECO:0000256" key="4">
    <source>
        <dbReference type="ARBA" id="ARBA00022679"/>
    </source>
</evidence>
<dbReference type="InterPro" id="IPR020598">
    <property type="entry name" value="rRNA_Ade_methylase_Trfase_N"/>
</dbReference>
<dbReference type="Gene3D" id="3.40.50.150">
    <property type="entry name" value="Vaccinia Virus protein VP39"/>
    <property type="match status" value="1"/>
</dbReference>
<keyword evidence="2 7" id="KW-0698">rRNA processing</keyword>
<dbReference type="InterPro" id="IPR029063">
    <property type="entry name" value="SAM-dependent_MTases_sf"/>
</dbReference>
<feature type="binding site" evidence="7 8">
    <location>
        <position position="54"/>
    </location>
    <ligand>
        <name>S-adenosyl-L-methionine</name>
        <dbReference type="ChEBI" id="CHEBI:59789"/>
    </ligand>
</feature>
<feature type="binding site" evidence="7 8">
    <location>
        <position position="29"/>
    </location>
    <ligand>
        <name>S-adenosyl-L-methionine</name>
        <dbReference type="ChEBI" id="CHEBI:59789"/>
    </ligand>
</feature>
<dbReference type="PANTHER" id="PTHR11727">
    <property type="entry name" value="DIMETHYLADENOSINE TRANSFERASE"/>
    <property type="match status" value="1"/>
</dbReference>
<dbReference type="HAMAP" id="MF_00607">
    <property type="entry name" value="16SrRNA_methyltr_A"/>
    <property type="match status" value="1"/>
</dbReference>
<comment type="caution">
    <text evidence="10">The sequence shown here is derived from an EMBL/GenBank/DDBJ whole genome shotgun (WGS) entry which is preliminary data.</text>
</comment>
<sequence length="280" mass="31830">MKKLISTPSRTKEILDQFGLRAKKGFGQNFLVDPIIVERCAEMSHCEGAVIEIGPGIGSLTEQLAMHAQHVLAFEIDEGLIPVLQHTLEDYSNVEIILQDFLMCDLDEVVHALKEKYGAVSVCANLPYYITTPVLFKIFENPDISYITVMVQKEVGDRFVAKPKDPEYNALSVEGQYLFDIKRLFTVPGRSFNPSPAVDSVIIQFARKDNDASNEEIRDFFELVRACFKQRRKTIYNNLKEYVTDGVKATEILEKANIPVNKRAQELTIDELKQIHEVMK</sequence>
<dbReference type="NCBIfam" id="TIGR00755">
    <property type="entry name" value="ksgA"/>
    <property type="match status" value="1"/>
</dbReference>
<evidence type="ECO:0000256" key="3">
    <source>
        <dbReference type="ARBA" id="ARBA00022603"/>
    </source>
</evidence>
<accession>A0A412PHC3</accession>
<dbReference type="SMART" id="SM00650">
    <property type="entry name" value="rADc"/>
    <property type="match status" value="1"/>
</dbReference>
<comment type="function">
    <text evidence="7">Specifically dimethylates two adjacent adenosines (A1518 and A1519) in the loop of a conserved hairpin near the 3'-end of 16S rRNA in the 30S particle. May play a critical role in biogenesis of 30S subunits.</text>
</comment>
<dbReference type="Gene3D" id="1.10.8.100">
    <property type="entry name" value="Ribosomal RNA adenine dimethylase-like, domain 2"/>
    <property type="match status" value="1"/>
</dbReference>